<dbReference type="InterPro" id="IPR013328">
    <property type="entry name" value="6PGD_dom2"/>
</dbReference>
<comment type="caution">
    <text evidence="6">The sequence shown here is derived from an EMBL/GenBank/DDBJ whole genome shotgun (WGS) entry which is preliminary data.</text>
</comment>
<dbReference type="Proteomes" id="UP000600449">
    <property type="component" value="Unassembled WGS sequence"/>
</dbReference>
<dbReference type="InterPro" id="IPR036291">
    <property type="entry name" value="NAD(P)-bd_dom_sf"/>
</dbReference>
<feature type="domain" description="3-hydroxyisobutyrate dehydrogenase-like NAD-binding" evidence="5">
    <location>
        <begin position="170"/>
        <end position="288"/>
    </location>
</feature>
<proteinExistence type="predicted"/>
<dbReference type="InterPro" id="IPR015815">
    <property type="entry name" value="HIBADH-related"/>
</dbReference>
<dbReference type="GO" id="GO:0050661">
    <property type="term" value="F:NADP binding"/>
    <property type="evidence" value="ECO:0007669"/>
    <property type="project" value="InterPro"/>
</dbReference>
<evidence type="ECO:0000256" key="3">
    <source>
        <dbReference type="PIRSR" id="PIRSR000103-1"/>
    </source>
</evidence>
<keyword evidence="1" id="KW-0560">Oxidoreductase</keyword>
<dbReference type="Pfam" id="PF03446">
    <property type="entry name" value="NAD_binding_2"/>
    <property type="match status" value="1"/>
</dbReference>
<evidence type="ECO:0000256" key="2">
    <source>
        <dbReference type="ARBA" id="ARBA00023027"/>
    </source>
</evidence>
<dbReference type="PIRSF" id="PIRSF000103">
    <property type="entry name" value="HIBADH"/>
    <property type="match status" value="1"/>
</dbReference>
<accession>A0A917QHB5</accession>
<dbReference type="AlphaFoldDB" id="A0A917QHB5"/>
<dbReference type="EMBL" id="BMMF01000014">
    <property type="protein sequence ID" value="GGK49105.1"/>
    <property type="molecule type" value="Genomic_DNA"/>
</dbReference>
<keyword evidence="2" id="KW-0520">NAD</keyword>
<dbReference type="SUPFAM" id="SSF48179">
    <property type="entry name" value="6-phosphogluconate dehydrogenase C-terminal domain-like"/>
    <property type="match status" value="1"/>
</dbReference>
<sequence length="299" mass="31587">MSETTKPTIGVLGLGIMGLAYARHLLAAGHPVLGYDVADEAKNAFVEAGGRLVEAPRDLARETRIVLVALASEKALRSALLGEDGVLAAARSDTILVEMGTFAIPLKEEIRSRVEAAGARMLDCPVSGTGAQAATRDLVVYASGDPDAIARARPALEAVARQVMEVGLFGAGMKLKIVANLLVTVHNLAAAEALHLAERSGLDLQTVFEAIRSGAGTSRMFEVRGPLMIEDRYRPATMRMATYMKDLDLILDHARDVRATTPLMAAALPWYVTALGQGRDEDDTAALYPTLRAAAGGAA</sequence>
<dbReference type="GO" id="GO:0051287">
    <property type="term" value="F:NAD binding"/>
    <property type="evidence" value="ECO:0007669"/>
    <property type="project" value="InterPro"/>
</dbReference>
<dbReference type="PANTHER" id="PTHR43060:SF15">
    <property type="entry name" value="3-HYDROXYISOBUTYRATE DEHYDROGENASE-LIKE 1, MITOCHONDRIAL-RELATED"/>
    <property type="match status" value="1"/>
</dbReference>
<evidence type="ECO:0000256" key="1">
    <source>
        <dbReference type="ARBA" id="ARBA00023002"/>
    </source>
</evidence>
<evidence type="ECO:0000313" key="7">
    <source>
        <dbReference type="Proteomes" id="UP000600449"/>
    </source>
</evidence>
<dbReference type="InterPro" id="IPR006115">
    <property type="entry name" value="6PGDH_NADP-bd"/>
</dbReference>
<dbReference type="SUPFAM" id="SSF51735">
    <property type="entry name" value="NAD(P)-binding Rossmann-fold domains"/>
    <property type="match status" value="1"/>
</dbReference>
<dbReference type="PANTHER" id="PTHR43060">
    <property type="entry name" value="3-HYDROXYISOBUTYRATE DEHYDROGENASE-LIKE 1, MITOCHONDRIAL-RELATED"/>
    <property type="match status" value="1"/>
</dbReference>
<keyword evidence="7" id="KW-1185">Reference proteome</keyword>
<dbReference type="RefSeq" id="WP_188915052.1">
    <property type="nucleotide sequence ID" value="NZ_BMMF01000014.1"/>
</dbReference>
<evidence type="ECO:0000313" key="6">
    <source>
        <dbReference type="EMBL" id="GGK49105.1"/>
    </source>
</evidence>
<dbReference type="Gene3D" id="3.40.50.720">
    <property type="entry name" value="NAD(P)-binding Rossmann-like Domain"/>
    <property type="match status" value="1"/>
</dbReference>
<feature type="active site" evidence="3">
    <location>
        <position position="176"/>
    </location>
</feature>
<dbReference type="GO" id="GO:0016491">
    <property type="term" value="F:oxidoreductase activity"/>
    <property type="evidence" value="ECO:0007669"/>
    <property type="project" value="UniProtKB-KW"/>
</dbReference>
<name>A0A917QHB5_9HYPH</name>
<dbReference type="Pfam" id="PF14833">
    <property type="entry name" value="NAD_binding_11"/>
    <property type="match status" value="1"/>
</dbReference>
<dbReference type="InterPro" id="IPR008927">
    <property type="entry name" value="6-PGluconate_DH-like_C_sf"/>
</dbReference>
<evidence type="ECO:0000259" key="4">
    <source>
        <dbReference type="Pfam" id="PF03446"/>
    </source>
</evidence>
<gene>
    <name evidence="6" type="ORF">GCM10011322_40130</name>
</gene>
<protein>
    <submittedName>
        <fullName evidence="6">3-hydroxyisobutyrate dehydrogenase</fullName>
    </submittedName>
</protein>
<reference evidence="6 7" key="1">
    <citation type="journal article" date="2014" name="Int. J. Syst. Evol. Microbiol.">
        <title>Complete genome sequence of Corynebacterium casei LMG S-19264T (=DSM 44701T), isolated from a smear-ripened cheese.</title>
        <authorList>
            <consortium name="US DOE Joint Genome Institute (JGI-PGF)"/>
            <person name="Walter F."/>
            <person name="Albersmeier A."/>
            <person name="Kalinowski J."/>
            <person name="Ruckert C."/>
        </authorList>
    </citation>
    <scope>NUCLEOTIDE SEQUENCE [LARGE SCALE GENOMIC DNA]</scope>
    <source>
        <strain evidence="6 7">CGMCC 1.9161</strain>
    </source>
</reference>
<dbReference type="InterPro" id="IPR029154">
    <property type="entry name" value="HIBADH-like_NADP-bd"/>
</dbReference>
<evidence type="ECO:0000259" key="5">
    <source>
        <dbReference type="Pfam" id="PF14833"/>
    </source>
</evidence>
<dbReference type="Gene3D" id="1.10.1040.10">
    <property type="entry name" value="N-(1-d-carboxylethyl)-l-norvaline Dehydrogenase, domain 2"/>
    <property type="match status" value="1"/>
</dbReference>
<feature type="domain" description="6-phosphogluconate dehydrogenase NADP-binding" evidence="4">
    <location>
        <begin position="8"/>
        <end position="167"/>
    </location>
</feature>
<organism evidence="6 7">
    <name type="scientific">Salinarimonas ramus</name>
    <dbReference type="NCBI Taxonomy" id="690164"/>
    <lineage>
        <taxon>Bacteria</taxon>
        <taxon>Pseudomonadati</taxon>
        <taxon>Pseudomonadota</taxon>
        <taxon>Alphaproteobacteria</taxon>
        <taxon>Hyphomicrobiales</taxon>
        <taxon>Salinarimonadaceae</taxon>
        <taxon>Salinarimonas</taxon>
    </lineage>
</organism>